<evidence type="ECO:0000313" key="2">
    <source>
        <dbReference type="Proteomes" id="UP000609064"/>
    </source>
</evidence>
<evidence type="ECO:0000313" key="1">
    <source>
        <dbReference type="EMBL" id="GGD53190.1"/>
    </source>
</evidence>
<dbReference type="Proteomes" id="UP000609064">
    <property type="component" value="Unassembled WGS sequence"/>
</dbReference>
<proteinExistence type="predicted"/>
<comment type="caution">
    <text evidence="1">The sequence shown here is derived from an EMBL/GenBank/DDBJ whole genome shotgun (WGS) entry which is preliminary data.</text>
</comment>
<sequence length="348" mass="40696">MIKLLASKLESSAVHFIGNKNNDERLILTKKPIDIQDIELKNVLNRFFTNQFNGKEELFRFNHSSDLSLNEIYSYVTDIFDNPNSLHFNSVKIAKFLYEKTLHPKIKSGELYIGFLKDCVVEGEVVDGVCIFKCESKTTFLTVNQEENELKVSYNSSGVNIEKTDKACIIFNVKKEEGYKICITDNTNKSVDAQYWKESFLNVENISNSYFQTDSMMGIYRSFINEEFSNKDKFPKTEKIELINRSVEYFKNEEKFQIEDFAEKVLQSRDLIESFRTYREVQPTNDKIVDEFNISGSAFKKQSRKLKSVLKLDSNFHIYIHGNNEMIEHGVDEKTGRKFYKIYYDVES</sequence>
<evidence type="ECO:0008006" key="3">
    <source>
        <dbReference type="Google" id="ProtNLM"/>
    </source>
</evidence>
<gene>
    <name evidence="1" type="ORF">GCM10011514_16630</name>
</gene>
<keyword evidence="2" id="KW-1185">Reference proteome</keyword>
<dbReference type="RefSeq" id="WP_188765599.1">
    <property type="nucleotide sequence ID" value="NZ_BMKK01000003.1"/>
</dbReference>
<protein>
    <recommendedName>
        <fullName evidence="3">Nucleoid-associated protein</fullName>
    </recommendedName>
</protein>
<organism evidence="1 2">
    <name type="scientific">Emticicia aquatilis</name>
    <dbReference type="NCBI Taxonomy" id="1537369"/>
    <lineage>
        <taxon>Bacteria</taxon>
        <taxon>Pseudomonadati</taxon>
        <taxon>Bacteroidota</taxon>
        <taxon>Cytophagia</taxon>
        <taxon>Cytophagales</taxon>
        <taxon>Leadbetterellaceae</taxon>
        <taxon>Emticicia</taxon>
    </lineage>
</organism>
<dbReference type="AlphaFoldDB" id="A0A916YNI8"/>
<accession>A0A916YNI8</accession>
<reference evidence="1" key="2">
    <citation type="submission" date="2020-09" db="EMBL/GenBank/DDBJ databases">
        <authorList>
            <person name="Sun Q."/>
            <person name="Zhou Y."/>
        </authorList>
    </citation>
    <scope>NUCLEOTIDE SEQUENCE</scope>
    <source>
        <strain evidence="1">CGMCC 1.15958</strain>
    </source>
</reference>
<dbReference type="GO" id="GO:0009295">
    <property type="term" value="C:nucleoid"/>
    <property type="evidence" value="ECO:0007669"/>
    <property type="project" value="InterPro"/>
</dbReference>
<name>A0A916YNI8_9BACT</name>
<dbReference type="EMBL" id="BMKK01000003">
    <property type="protein sequence ID" value="GGD53190.1"/>
    <property type="molecule type" value="Genomic_DNA"/>
</dbReference>
<reference evidence="1" key="1">
    <citation type="journal article" date="2014" name="Int. J. Syst. Evol. Microbiol.">
        <title>Complete genome sequence of Corynebacterium casei LMG S-19264T (=DSM 44701T), isolated from a smear-ripened cheese.</title>
        <authorList>
            <consortium name="US DOE Joint Genome Institute (JGI-PGF)"/>
            <person name="Walter F."/>
            <person name="Albersmeier A."/>
            <person name="Kalinowski J."/>
            <person name="Ruckert C."/>
        </authorList>
    </citation>
    <scope>NUCLEOTIDE SEQUENCE</scope>
    <source>
        <strain evidence="1">CGMCC 1.15958</strain>
    </source>
</reference>